<dbReference type="AlphaFoldDB" id="A0A9D7XJ42"/>
<organism evidence="2 3">
    <name type="scientific">Candidatus Defluviibacterium haderslevense</name>
    <dbReference type="NCBI Taxonomy" id="2981993"/>
    <lineage>
        <taxon>Bacteria</taxon>
        <taxon>Pseudomonadati</taxon>
        <taxon>Bacteroidota</taxon>
        <taxon>Saprospiria</taxon>
        <taxon>Saprospirales</taxon>
        <taxon>Saprospiraceae</taxon>
        <taxon>Candidatus Defluviibacterium</taxon>
    </lineage>
</organism>
<evidence type="ECO:0000259" key="1">
    <source>
        <dbReference type="Pfam" id="PF04151"/>
    </source>
</evidence>
<feature type="domain" description="Peptidase C-terminal archaeal/bacterial" evidence="1">
    <location>
        <begin position="49"/>
        <end position="116"/>
    </location>
</feature>
<dbReference type="Pfam" id="PF04151">
    <property type="entry name" value="PPC"/>
    <property type="match status" value="1"/>
</dbReference>
<proteinExistence type="predicted"/>
<gene>
    <name evidence="2" type="ORF">IPO85_18160</name>
</gene>
<protein>
    <submittedName>
        <fullName evidence="2">PPC domain-containing protein</fullName>
    </submittedName>
</protein>
<reference evidence="2 3" key="1">
    <citation type="submission" date="2020-10" db="EMBL/GenBank/DDBJ databases">
        <title>Connecting structure to function with the recovery of over 1000 high-quality activated sludge metagenome-assembled genomes encoding full-length rRNA genes using long-read sequencing.</title>
        <authorList>
            <person name="Singleton C.M."/>
            <person name="Petriglieri F."/>
            <person name="Kristensen J.M."/>
            <person name="Kirkegaard R.H."/>
            <person name="Michaelsen T.Y."/>
            <person name="Andersen M.H."/>
            <person name="Karst S.M."/>
            <person name="Dueholm M.S."/>
            <person name="Nielsen P.H."/>
            <person name="Albertsen M."/>
        </authorList>
    </citation>
    <scope>NUCLEOTIDE SEQUENCE [LARGE SCALE GENOMIC DNA]</scope>
    <source>
        <strain evidence="2">Ribe_18-Q3-R11-54_BAT3C.373</strain>
    </source>
</reference>
<name>A0A9D7XJ42_9BACT</name>
<sequence>MNCLNAKTLSCNQAITESNADGINNASSYCGIKNTAGSLNGFAGRGKEKVYQFSINQTQTVKVDLTGMSSGSDFDLYILSDCDPDKCVASSFNAGTQNETVSPLLSPGVYYAVVESYYDKVGSYTIKASCTAGGGTIPRPRIVMSAGLVSETGQGEISYCDSNFKNMAAMEFSVRSTIQVY</sequence>
<accession>A0A9D7XJ42</accession>
<dbReference type="InterPro" id="IPR007280">
    <property type="entry name" value="Peptidase_C_arc/bac"/>
</dbReference>
<comment type="caution">
    <text evidence="2">The sequence shown here is derived from an EMBL/GenBank/DDBJ whole genome shotgun (WGS) entry which is preliminary data.</text>
</comment>
<dbReference type="Gene3D" id="2.60.120.380">
    <property type="match status" value="1"/>
</dbReference>
<dbReference type="Proteomes" id="UP000808349">
    <property type="component" value="Unassembled WGS sequence"/>
</dbReference>
<dbReference type="SUPFAM" id="SSF89260">
    <property type="entry name" value="Collagen-binding domain"/>
    <property type="match status" value="1"/>
</dbReference>
<dbReference type="EMBL" id="JADKFW010000021">
    <property type="protein sequence ID" value="MBK9719397.1"/>
    <property type="molecule type" value="Genomic_DNA"/>
</dbReference>
<evidence type="ECO:0000313" key="2">
    <source>
        <dbReference type="EMBL" id="MBK9719397.1"/>
    </source>
</evidence>
<evidence type="ECO:0000313" key="3">
    <source>
        <dbReference type="Proteomes" id="UP000808349"/>
    </source>
</evidence>